<feature type="signal peptide" evidence="7">
    <location>
        <begin position="1"/>
        <end position="18"/>
    </location>
</feature>
<protein>
    <recommendedName>
        <fullName evidence="8">WSC domain-containing protein</fullName>
    </recommendedName>
</protein>
<keyword evidence="10" id="KW-1185">Reference proteome</keyword>
<dbReference type="PANTHER" id="PTHR24269:SF16">
    <property type="entry name" value="PROTEIN SLG1"/>
    <property type="match status" value="1"/>
</dbReference>
<evidence type="ECO:0000313" key="9">
    <source>
        <dbReference type="EMBL" id="OHU89907.1"/>
    </source>
</evidence>
<dbReference type="InterPro" id="IPR002889">
    <property type="entry name" value="WSC_carb-bd"/>
</dbReference>
<feature type="chain" id="PRO_5010196526" description="WSC domain-containing protein" evidence="7">
    <location>
        <begin position="19"/>
        <end position="124"/>
    </location>
</feature>
<dbReference type="STRING" id="1859457.BET10_14030"/>
<keyword evidence="2" id="KW-0812">Transmembrane</keyword>
<evidence type="ECO:0000256" key="5">
    <source>
        <dbReference type="ARBA" id="ARBA00023136"/>
    </source>
</evidence>
<organism evidence="9 10">
    <name type="scientific">Pseudoalteromonas amylolytica</name>
    <dbReference type="NCBI Taxonomy" id="1859457"/>
    <lineage>
        <taxon>Bacteria</taxon>
        <taxon>Pseudomonadati</taxon>
        <taxon>Pseudomonadota</taxon>
        <taxon>Gammaproteobacteria</taxon>
        <taxon>Alteromonadales</taxon>
        <taxon>Pseudoalteromonadaceae</taxon>
        <taxon>Pseudoalteromonas</taxon>
    </lineage>
</organism>
<evidence type="ECO:0000256" key="1">
    <source>
        <dbReference type="ARBA" id="ARBA00004167"/>
    </source>
</evidence>
<keyword evidence="5" id="KW-0472">Membrane</keyword>
<evidence type="ECO:0000256" key="6">
    <source>
        <dbReference type="ARBA" id="ARBA00023180"/>
    </source>
</evidence>
<comment type="caution">
    <text evidence="9">The sequence shown here is derived from an EMBL/GenBank/DDBJ whole genome shotgun (WGS) entry which is preliminary data.</text>
</comment>
<name>A0A1S1MWX8_9GAMM</name>
<dbReference type="Proteomes" id="UP000179786">
    <property type="component" value="Unassembled WGS sequence"/>
</dbReference>
<dbReference type="PANTHER" id="PTHR24269">
    <property type="entry name" value="KREMEN PROTEIN"/>
    <property type="match status" value="1"/>
</dbReference>
<dbReference type="RefSeq" id="WP_070985874.1">
    <property type="nucleotide sequence ID" value="NZ_MKJU01000027.1"/>
</dbReference>
<gene>
    <name evidence="9" type="ORF">BET10_14030</name>
</gene>
<evidence type="ECO:0000256" key="4">
    <source>
        <dbReference type="ARBA" id="ARBA00022989"/>
    </source>
</evidence>
<keyword evidence="3 7" id="KW-0732">Signal</keyword>
<evidence type="ECO:0000256" key="2">
    <source>
        <dbReference type="ARBA" id="ARBA00022692"/>
    </source>
</evidence>
<keyword evidence="6" id="KW-0325">Glycoprotein</keyword>
<sequence>MKFMSMLLVALLLSKSWAANHGQTDDLNAQSQHYIGCFTDNIELGRDLPVRAGLTTVTIDSCKAACNKASYKYAGLQYGSLCFCGHNYGNYSQVPDSDCNMPCTGNSTQFCGGLWRNSIYSVDF</sequence>
<dbReference type="SMART" id="SM00321">
    <property type="entry name" value="WSC"/>
    <property type="match status" value="1"/>
</dbReference>
<keyword evidence="4" id="KW-1133">Transmembrane helix</keyword>
<dbReference type="GO" id="GO:0005886">
    <property type="term" value="C:plasma membrane"/>
    <property type="evidence" value="ECO:0007669"/>
    <property type="project" value="TreeGrafter"/>
</dbReference>
<dbReference type="EMBL" id="MKJU01000027">
    <property type="protein sequence ID" value="OHU89907.1"/>
    <property type="molecule type" value="Genomic_DNA"/>
</dbReference>
<accession>A0A1S1MWX8</accession>
<comment type="subcellular location">
    <subcellularLocation>
        <location evidence="1">Membrane</location>
        <topology evidence="1">Single-pass membrane protein</topology>
    </subcellularLocation>
</comment>
<evidence type="ECO:0000256" key="3">
    <source>
        <dbReference type="ARBA" id="ARBA00022729"/>
    </source>
</evidence>
<evidence type="ECO:0000256" key="7">
    <source>
        <dbReference type="SAM" id="SignalP"/>
    </source>
</evidence>
<feature type="domain" description="WSC" evidence="8">
    <location>
        <begin position="31"/>
        <end position="123"/>
    </location>
</feature>
<dbReference type="InterPro" id="IPR051836">
    <property type="entry name" value="Kremen_rcpt"/>
</dbReference>
<evidence type="ECO:0000313" key="10">
    <source>
        <dbReference type="Proteomes" id="UP000179786"/>
    </source>
</evidence>
<dbReference type="Pfam" id="PF01822">
    <property type="entry name" value="WSC"/>
    <property type="match status" value="1"/>
</dbReference>
<dbReference type="OrthoDB" id="9150143at2"/>
<dbReference type="PROSITE" id="PS51212">
    <property type="entry name" value="WSC"/>
    <property type="match status" value="1"/>
</dbReference>
<proteinExistence type="predicted"/>
<reference evidence="9 10" key="1">
    <citation type="submission" date="2016-09" db="EMBL/GenBank/DDBJ databases">
        <title>Pseudoalteromonas amylolytica sp. nov., isolated from the surface seawater.</title>
        <authorList>
            <person name="Wu Y.-H."/>
            <person name="Cheng H."/>
            <person name="Jin X.-B."/>
            <person name="Wang C.-S."/>
            <person name="Xu X.-W."/>
        </authorList>
    </citation>
    <scope>NUCLEOTIDE SEQUENCE [LARGE SCALE GENOMIC DNA]</scope>
    <source>
        <strain evidence="9 10">JW1</strain>
    </source>
</reference>
<evidence type="ECO:0000259" key="8">
    <source>
        <dbReference type="PROSITE" id="PS51212"/>
    </source>
</evidence>
<dbReference type="AlphaFoldDB" id="A0A1S1MWX8"/>